<dbReference type="SUPFAM" id="SSF47565">
    <property type="entry name" value="Insect pheromone/odorant-binding proteins"/>
    <property type="match status" value="1"/>
</dbReference>
<keyword evidence="1" id="KW-0472">Membrane</keyword>
<proteinExistence type="predicted"/>
<sequence length="184" mass="20077">MGTWTSNNHHDGHDDGMEDGKCSHGWGMKRPSVFELLDNNGHSDMTMALMKCMATKNGMVKADGSFDIESYKSQLLSKVAGSNMEVNTKKGLDSCPTDALVKYNVRKICFYVIYFETFSTSSTLNMLRSGGSAFALLCMAALALALPGPTGYMMTSEGRSCYMALKTSKDKVHMSAMMDADIAE</sequence>
<keyword evidence="1" id="KW-1133">Transmembrane helix</keyword>
<dbReference type="RefSeq" id="XP_018019798.1">
    <property type="nucleotide sequence ID" value="XM_018164309.1"/>
</dbReference>
<dbReference type="Gene3D" id="1.10.238.20">
    <property type="entry name" value="Pheromone/general odorant binding protein domain"/>
    <property type="match status" value="1"/>
</dbReference>
<organism evidence="2 3">
    <name type="scientific">Hyalella azteca</name>
    <name type="common">Amphipod</name>
    <dbReference type="NCBI Taxonomy" id="294128"/>
    <lineage>
        <taxon>Eukaryota</taxon>
        <taxon>Metazoa</taxon>
        <taxon>Ecdysozoa</taxon>
        <taxon>Arthropoda</taxon>
        <taxon>Crustacea</taxon>
        <taxon>Multicrustacea</taxon>
        <taxon>Malacostraca</taxon>
        <taxon>Eumalacostraca</taxon>
        <taxon>Peracarida</taxon>
        <taxon>Amphipoda</taxon>
        <taxon>Senticaudata</taxon>
        <taxon>Talitrida</taxon>
        <taxon>Talitroidea</taxon>
        <taxon>Hyalellidae</taxon>
        <taxon>Hyalella</taxon>
    </lineage>
</organism>
<dbReference type="GO" id="GO:0005549">
    <property type="term" value="F:odorant binding"/>
    <property type="evidence" value="ECO:0007669"/>
    <property type="project" value="InterPro"/>
</dbReference>
<dbReference type="KEGG" id="hazt:108676252"/>
<dbReference type="GeneID" id="108676252"/>
<gene>
    <name evidence="3" type="primary">LOC108676252</name>
</gene>
<evidence type="ECO:0000313" key="3">
    <source>
        <dbReference type="RefSeq" id="XP_018019798.1"/>
    </source>
</evidence>
<keyword evidence="2" id="KW-1185">Reference proteome</keyword>
<dbReference type="OrthoDB" id="6399597at2759"/>
<reference evidence="3" key="1">
    <citation type="submission" date="2025-08" db="UniProtKB">
        <authorList>
            <consortium name="RefSeq"/>
        </authorList>
    </citation>
    <scope>IDENTIFICATION</scope>
    <source>
        <tissue evidence="3">Whole organism</tissue>
    </source>
</reference>
<protein>
    <submittedName>
        <fullName evidence="3">Uncharacterized protein LOC108676252</fullName>
    </submittedName>
</protein>
<feature type="transmembrane region" description="Helical" evidence="1">
    <location>
        <begin position="133"/>
        <end position="154"/>
    </location>
</feature>
<dbReference type="InterPro" id="IPR036728">
    <property type="entry name" value="PBP_GOBP_sf"/>
</dbReference>
<name>A0A8B7P1A2_HYAAZ</name>
<accession>A0A8B7P1A2</accession>
<dbReference type="AlphaFoldDB" id="A0A8B7P1A2"/>
<evidence type="ECO:0000256" key="1">
    <source>
        <dbReference type="SAM" id="Phobius"/>
    </source>
</evidence>
<evidence type="ECO:0000313" key="2">
    <source>
        <dbReference type="Proteomes" id="UP000694843"/>
    </source>
</evidence>
<keyword evidence="1" id="KW-0812">Transmembrane</keyword>
<dbReference type="Proteomes" id="UP000694843">
    <property type="component" value="Unplaced"/>
</dbReference>